<name>A0A166FVB2_9AGAM</name>
<keyword evidence="3" id="KW-1185">Reference proteome</keyword>
<evidence type="ECO:0000313" key="3">
    <source>
        <dbReference type="Proteomes" id="UP000076798"/>
    </source>
</evidence>
<dbReference type="AlphaFoldDB" id="A0A166FVB2"/>
<evidence type="ECO:0000313" key="2">
    <source>
        <dbReference type="EMBL" id="KZT41033.1"/>
    </source>
</evidence>
<protein>
    <submittedName>
        <fullName evidence="2">Uncharacterized protein</fullName>
    </submittedName>
</protein>
<evidence type="ECO:0000256" key="1">
    <source>
        <dbReference type="SAM" id="MobiDB-lite"/>
    </source>
</evidence>
<feature type="non-terminal residue" evidence="2">
    <location>
        <position position="1"/>
    </location>
</feature>
<feature type="region of interest" description="Disordered" evidence="1">
    <location>
        <begin position="122"/>
        <end position="152"/>
    </location>
</feature>
<proteinExistence type="predicted"/>
<dbReference type="Proteomes" id="UP000076798">
    <property type="component" value="Unassembled WGS sequence"/>
</dbReference>
<organism evidence="2 3">
    <name type="scientific">Sistotremastrum suecicum HHB10207 ss-3</name>
    <dbReference type="NCBI Taxonomy" id="1314776"/>
    <lineage>
        <taxon>Eukaryota</taxon>
        <taxon>Fungi</taxon>
        <taxon>Dikarya</taxon>
        <taxon>Basidiomycota</taxon>
        <taxon>Agaricomycotina</taxon>
        <taxon>Agaricomycetes</taxon>
        <taxon>Sistotremastrales</taxon>
        <taxon>Sistotremastraceae</taxon>
        <taxon>Sistotremastrum</taxon>
    </lineage>
</organism>
<sequence>MQSGTRRTRSHLVHPSRSGIQCWARKLHNYHPALYHECLIASSRNNGVKNPPCLRSSPHTMNQNILSCLSRQCGRCQACISSQSQFSNPYPFHYPMNAGAAFTSEPYAANHILPGPTPHDYFGLPGDASPTSRNPDRRQAQRENEMKSQQKKADALSEMKTLMEMIKQRDRDLLNIEIAHMETRGGADAVIMAAQLIRHWRDEIRQLRDRISHLQAMSMGGPQYGRY</sequence>
<reference evidence="2 3" key="1">
    <citation type="journal article" date="2016" name="Mol. Biol. Evol.">
        <title>Comparative Genomics of Early-Diverging Mushroom-Forming Fungi Provides Insights into the Origins of Lignocellulose Decay Capabilities.</title>
        <authorList>
            <person name="Nagy L.G."/>
            <person name="Riley R."/>
            <person name="Tritt A."/>
            <person name="Adam C."/>
            <person name="Daum C."/>
            <person name="Floudas D."/>
            <person name="Sun H."/>
            <person name="Yadav J.S."/>
            <person name="Pangilinan J."/>
            <person name="Larsson K.H."/>
            <person name="Matsuura K."/>
            <person name="Barry K."/>
            <person name="Labutti K."/>
            <person name="Kuo R."/>
            <person name="Ohm R.A."/>
            <person name="Bhattacharya S.S."/>
            <person name="Shirouzu T."/>
            <person name="Yoshinaga Y."/>
            <person name="Martin F.M."/>
            <person name="Grigoriev I.V."/>
            <person name="Hibbett D.S."/>
        </authorList>
    </citation>
    <scope>NUCLEOTIDE SEQUENCE [LARGE SCALE GENOMIC DNA]</scope>
    <source>
        <strain evidence="2 3">HHB10207 ss-3</strain>
    </source>
</reference>
<dbReference type="EMBL" id="KV428025">
    <property type="protein sequence ID" value="KZT41033.1"/>
    <property type="molecule type" value="Genomic_DNA"/>
</dbReference>
<gene>
    <name evidence="2" type="ORF">SISSUDRAFT_1126782</name>
</gene>
<accession>A0A166FVB2</accession>
<feature type="compositionally biased region" description="Basic and acidic residues" evidence="1">
    <location>
        <begin position="134"/>
        <end position="152"/>
    </location>
</feature>